<dbReference type="InterPro" id="IPR003805">
    <property type="entry name" value="CobS"/>
</dbReference>
<dbReference type="EMBL" id="UOEQ01000491">
    <property type="protein sequence ID" value="VAW23877.1"/>
    <property type="molecule type" value="Genomic_DNA"/>
</dbReference>
<sequence>MSRPPLGNENETVSTHSVMDDVAMGIRFYSRIRVPYFTHVPMQIGRMAKVLGLASVIIGIIPGLVLLLSLLLGLPILLSAGFAMAAQIAITGAMAEDGLADSFDGLFGGNSSQKRLAIMKDSTNGTFGVVAIILLIITRIAALGALATISSIAVVLLWIGAQVLARQSALWLMVDLEAARNDGAAAKAGKLPGTDFWFGMIPALLITIIFSVFFAGIGGIIITAAIVMLIIVWWTRTCRKLVGGYSGDLIGGLQAMLEIGILSGFLLVL</sequence>
<evidence type="ECO:0000256" key="12">
    <source>
        <dbReference type="ARBA" id="ARBA00022989"/>
    </source>
</evidence>
<evidence type="ECO:0000256" key="15">
    <source>
        <dbReference type="ARBA" id="ARBA00032605"/>
    </source>
</evidence>
<evidence type="ECO:0000256" key="10">
    <source>
        <dbReference type="ARBA" id="ARBA00022692"/>
    </source>
</evidence>
<evidence type="ECO:0000313" key="20">
    <source>
        <dbReference type="EMBL" id="VAW23877.1"/>
    </source>
</evidence>
<name>A0A3B0UF04_9ZZZZ</name>
<protein>
    <recommendedName>
        <fullName evidence="6">Adenosylcobinamide-GDP ribazoletransferase</fullName>
        <ecNumber evidence="5">2.7.8.26</ecNumber>
    </recommendedName>
    <alternativeName>
        <fullName evidence="16">Cobalamin synthase</fullName>
    </alternativeName>
    <alternativeName>
        <fullName evidence="15">Cobalamin-5'-phosphate synthase</fullName>
    </alternativeName>
</protein>
<evidence type="ECO:0000256" key="7">
    <source>
        <dbReference type="ARBA" id="ARBA00022475"/>
    </source>
</evidence>
<comment type="pathway">
    <text evidence="3">Cofactor biosynthesis; adenosylcobalamin biosynthesis; adenosylcobalamin from cob(II)yrinate a,c-diamide: step 7/7.</text>
</comment>
<reference evidence="20" key="1">
    <citation type="submission" date="2018-06" db="EMBL/GenBank/DDBJ databases">
        <authorList>
            <person name="Zhirakovskaya E."/>
        </authorList>
    </citation>
    <scope>NUCLEOTIDE SEQUENCE</scope>
</reference>
<dbReference type="UniPathway" id="UPA00148">
    <property type="reaction ID" value="UER00238"/>
</dbReference>
<evidence type="ECO:0000256" key="9">
    <source>
        <dbReference type="ARBA" id="ARBA00022679"/>
    </source>
</evidence>
<dbReference type="AlphaFoldDB" id="A0A3B0UF04"/>
<evidence type="ECO:0000256" key="18">
    <source>
        <dbReference type="ARBA" id="ARBA00049504"/>
    </source>
</evidence>
<evidence type="ECO:0000256" key="16">
    <source>
        <dbReference type="ARBA" id="ARBA00032853"/>
    </source>
</evidence>
<evidence type="ECO:0000256" key="17">
    <source>
        <dbReference type="ARBA" id="ARBA00048623"/>
    </source>
</evidence>
<keyword evidence="10 19" id="KW-0812">Transmembrane</keyword>
<comment type="catalytic activity">
    <reaction evidence="18">
        <text>alpha-ribazole 5'-phosphate + adenosylcob(III)inamide-GDP = adenosylcob(III)alamin 5'-phosphate + GMP + H(+)</text>
        <dbReference type="Rhea" id="RHEA:23560"/>
        <dbReference type="ChEBI" id="CHEBI:15378"/>
        <dbReference type="ChEBI" id="CHEBI:57918"/>
        <dbReference type="ChEBI" id="CHEBI:58115"/>
        <dbReference type="ChEBI" id="CHEBI:60487"/>
        <dbReference type="ChEBI" id="CHEBI:60493"/>
        <dbReference type="EC" id="2.7.8.26"/>
    </reaction>
</comment>
<evidence type="ECO:0000256" key="2">
    <source>
        <dbReference type="ARBA" id="ARBA00004651"/>
    </source>
</evidence>
<dbReference type="GO" id="GO:0008818">
    <property type="term" value="F:cobalamin 5'-phosphate synthase activity"/>
    <property type="evidence" value="ECO:0007669"/>
    <property type="project" value="InterPro"/>
</dbReference>
<comment type="function">
    <text evidence="14">Joins adenosylcobinamide-GDP and alpha-ribazole to generate adenosylcobalamin (Ado-cobalamin). Also synthesizes adenosylcobalamin 5'-phosphate from adenosylcobinamide-GDP and alpha-ribazole 5'-phosphate.</text>
</comment>
<accession>A0A3B0UF04</accession>
<evidence type="ECO:0000256" key="3">
    <source>
        <dbReference type="ARBA" id="ARBA00004663"/>
    </source>
</evidence>
<evidence type="ECO:0000256" key="14">
    <source>
        <dbReference type="ARBA" id="ARBA00025228"/>
    </source>
</evidence>
<dbReference type="PANTHER" id="PTHR34148">
    <property type="entry name" value="ADENOSYLCOBINAMIDE-GDP RIBAZOLETRANSFERASE"/>
    <property type="match status" value="1"/>
</dbReference>
<comment type="subcellular location">
    <subcellularLocation>
        <location evidence="2">Cell membrane</location>
        <topology evidence="2">Multi-pass membrane protein</topology>
    </subcellularLocation>
</comment>
<feature type="transmembrane region" description="Helical" evidence="19">
    <location>
        <begin position="76"/>
        <end position="95"/>
    </location>
</feature>
<keyword evidence="8" id="KW-0169">Cobalamin biosynthesis</keyword>
<organism evidence="20">
    <name type="scientific">hydrothermal vent metagenome</name>
    <dbReference type="NCBI Taxonomy" id="652676"/>
    <lineage>
        <taxon>unclassified sequences</taxon>
        <taxon>metagenomes</taxon>
        <taxon>ecological metagenomes</taxon>
    </lineage>
</organism>
<gene>
    <name evidence="20" type="ORF">MNBD_ALPHA11-1565</name>
</gene>
<comment type="similarity">
    <text evidence="4">Belongs to the CobS family.</text>
</comment>
<dbReference type="EC" id="2.7.8.26" evidence="5"/>
<dbReference type="HAMAP" id="MF_00719">
    <property type="entry name" value="CobS"/>
    <property type="match status" value="1"/>
</dbReference>
<dbReference type="GO" id="GO:0005886">
    <property type="term" value="C:plasma membrane"/>
    <property type="evidence" value="ECO:0007669"/>
    <property type="project" value="UniProtKB-SubCell"/>
</dbReference>
<evidence type="ECO:0000256" key="11">
    <source>
        <dbReference type="ARBA" id="ARBA00022842"/>
    </source>
</evidence>
<evidence type="ECO:0000256" key="8">
    <source>
        <dbReference type="ARBA" id="ARBA00022573"/>
    </source>
</evidence>
<feature type="transmembrane region" description="Helical" evidence="19">
    <location>
        <begin position="50"/>
        <end position="70"/>
    </location>
</feature>
<evidence type="ECO:0000256" key="6">
    <source>
        <dbReference type="ARBA" id="ARBA00015850"/>
    </source>
</evidence>
<feature type="transmembrane region" description="Helical" evidence="19">
    <location>
        <begin position="127"/>
        <end position="160"/>
    </location>
</feature>
<keyword evidence="9" id="KW-0808">Transferase</keyword>
<keyword evidence="11" id="KW-0460">Magnesium</keyword>
<comment type="catalytic activity">
    <reaction evidence="17">
        <text>alpha-ribazole + adenosylcob(III)inamide-GDP = adenosylcob(III)alamin + GMP + H(+)</text>
        <dbReference type="Rhea" id="RHEA:16049"/>
        <dbReference type="ChEBI" id="CHEBI:10329"/>
        <dbReference type="ChEBI" id="CHEBI:15378"/>
        <dbReference type="ChEBI" id="CHEBI:18408"/>
        <dbReference type="ChEBI" id="CHEBI:58115"/>
        <dbReference type="ChEBI" id="CHEBI:60487"/>
        <dbReference type="EC" id="2.7.8.26"/>
    </reaction>
</comment>
<proteinExistence type="inferred from homology"/>
<dbReference type="GO" id="GO:0009236">
    <property type="term" value="P:cobalamin biosynthetic process"/>
    <property type="evidence" value="ECO:0007669"/>
    <property type="project" value="UniProtKB-UniPathway"/>
</dbReference>
<evidence type="ECO:0000256" key="13">
    <source>
        <dbReference type="ARBA" id="ARBA00023136"/>
    </source>
</evidence>
<keyword evidence="12 19" id="KW-1133">Transmembrane helix</keyword>
<evidence type="ECO:0000256" key="19">
    <source>
        <dbReference type="SAM" id="Phobius"/>
    </source>
</evidence>
<dbReference type="PANTHER" id="PTHR34148:SF1">
    <property type="entry name" value="ADENOSYLCOBINAMIDE-GDP RIBAZOLETRANSFERASE"/>
    <property type="match status" value="1"/>
</dbReference>
<keyword evidence="13 19" id="KW-0472">Membrane</keyword>
<feature type="transmembrane region" description="Helical" evidence="19">
    <location>
        <begin position="246"/>
        <end position="268"/>
    </location>
</feature>
<dbReference type="Pfam" id="PF02654">
    <property type="entry name" value="CobS"/>
    <property type="match status" value="1"/>
</dbReference>
<evidence type="ECO:0000256" key="1">
    <source>
        <dbReference type="ARBA" id="ARBA00001946"/>
    </source>
</evidence>
<dbReference type="GO" id="GO:0051073">
    <property type="term" value="F:adenosylcobinamide-GDP ribazoletransferase activity"/>
    <property type="evidence" value="ECO:0007669"/>
    <property type="project" value="UniProtKB-EC"/>
</dbReference>
<comment type="cofactor">
    <cofactor evidence="1">
        <name>Mg(2+)</name>
        <dbReference type="ChEBI" id="CHEBI:18420"/>
    </cofactor>
</comment>
<keyword evidence="7" id="KW-1003">Cell membrane</keyword>
<evidence type="ECO:0000256" key="4">
    <source>
        <dbReference type="ARBA" id="ARBA00010561"/>
    </source>
</evidence>
<evidence type="ECO:0000256" key="5">
    <source>
        <dbReference type="ARBA" id="ARBA00013200"/>
    </source>
</evidence>
<feature type="transmembrane region" description="Helical" evidence="19">
    <location>
        <begin position="201"/>
        <end position="234"/>
    </location>
</feature>